<organism evidence="2 3">
    <name type="scientific">Streptomyces caniscabiei</name>
    <dbReference type="NCBI Taxonomy" id="2746961"/>
    <lineage>
        <taxon>Bacteria</taxon>
        <taxon>Bacillati</taxon>
        <taxon>Actinomycetota</taxon>
        <taxon>Actinomycetes</taxon>
        <taxon>Kitasatosporales</taxon>
        <taxon>Streptomycetaceae</taxon>
        <taxon>Streptomyces</taxon>
    </lineage>
</organism>
<protein>
    <submittedName>
        <fullName evidence="2">Uncharacterized protein</fullName>
    </submittedName>
</protein>
<proteinExistence type="predicted"/>
<reference evidence="2 3" key="1">
    <citation type="journal article" date="2023" name="Microb. Genom.">
        <title>Mesoterricola silvestris gen. nov., sp. nov., Mesoterricola sediminis sp. nov., Geothrix oryzae sp. nov., Geothrix edaphica sp. nov., Geothrix rubra sp. nov., and Geothrix limicola sp. nov., six novel members of Acidobacteriota isolated from soils.</title>
        <authorList>
            <person name="Weisberg A.J."/>
            <person name="Pearce E."/>
            <person name="Kramer C.G."/>
            <person name="Chang J.H."/>
            <person name="Clarke C.R."/>
        </authorList>
    </citation>
    <scope>NUCLEOTIDE SEQUENCE [LARGE SCALE GENOMIC DNA]</scope>
    <source>
        <strain evidence="2 3">NE20-4-1</strain>
    </source>
</reference>
<feature type="region of interest" description="Disordered" evidence="1">
    <location>
        <begin position="44"/>
        <end position="65"/>
    </location>
</feature>
<evidence type="ECO:0000313" key="3">
    <source>
        <dbReference type="Proteomes" id="UP001282474"/>
    </source>
</evidence>
<evidence type="ECO:0000313" key="2">
    <source>
        <dbReference type="EMBL" id="MDX3037245.1"/>
    </source>
</evidence>
<name>A0ABU4MIS6_9ACTN</name>
<evidence type="ECO:0000256" key="1">
    <source>
        <dbReference type="SAM" id="MobiDB-lite"/>
    </source>
</evidence>
<dbReference type="Proteomes" id="UP001282474">
    <property type="component" value="Unassembled WGS sequence"/>
</dbReference>
<sequence length="278" mass="30470">MTEQFVVLALKVRDVRLGDITDHLGGRMRVREIVQRAHLWDLAGDPPEEPRSAYDPEHPPTARRTNYPRDIVRVWRPLDAIGPVRGHGRKTTHTDMVIRGWYRYYSAHTAGCSCGWRDTTTHAYSSLAETAWLDHKAAALTAAAYETQPALRLVTELQAANTSLAPVPWTFGPVYNGPAEGGGMAKGRLDGLPVDQARAAMAGWAAVLGAEEVHEFRYPARQGLRGWKPPRTELTLSAYGGERALVELAAYIEETAPAPESGSVVPWEPDGDDSGAEP</sequence>
<dbReference type="RefSeq" id="WP_193383366.1">
    <property type="nucleotide sequence ID" value="NZ_JABXWI010000001.1"/>
</dbReference>
<comment type="caution">
    <text evidence="2">The sequence shown here is derived from an EMBL/GenBank/DDBJ whole genome shotgun (WGS) entry which is preliminary data.</text>
</comment>
<accession>A0ABU4MIS6</accession>
<feature type="region of interest" description="Disordered" evidence="1">
    <location>
        <begin position="257"/>
        <end position="278"/>
    </location>
</feature>
<keyword evidence="3" id="KW-1185">Reference proteome</keyword>
<feature type="compositionally biased region" description="Basic and acidic residues" evidence="1">
    <location>
        <begin position="48"/>
        <end position="60"/>
    </location>
</feature>
<dbReference type="EMBL" id="JARAWJ010000005">
    <property type="protein sequence ID" value="MDX3037245.1"/>
    <property type="molecule type" value="Genomic_DNA"/>
</dbReference>
<feature type="compositionally biased region" description="Acidic residues" evidence="1">
    <location>
        <begin position="269"/>
        <end position="278"/>
    </location>
</feature>
<gene>
    <name evidence="2" type="ORF">PV383_08695</name>
</gene>